<evidence type="ECO:0000313" key="3">
    <source>
        <dbReference type="Proteomes" id="UP000324298"/>
    </source>
</evidence>
<keyword evidence="1" id="KW-0732">Signal</keyword>
<dbReference type="AlphaFoldDB" id="A0A5A9X9I9"/>
<organism evidence="2 3">
    <name type="scientific">Oryzomonas rubra</name>
    <dbReference type="NCBI Taxonomy" id="2509454"/>
    <lineage>
        <taxon>Bacteria</taxon>
        <taxon>Pseudomonadati</taxon>
        <taxon>Thermodesulfobacteriota</taxon>
        <taxon>Desulfuromonadia</taxon>
        <taxon>Geobacterales</taxon>
        <taxon>Geobacteraceae</taxon>
        <taxon>Oryzomonas</taxon>
    </lineage>
</organism>
<evidence type="ECO:0000313" key="2">
    <source>
        <dbReference type="EMBL" id="KAA0889085.1"/>
    </source>
</evidence>
<gene>
    <name evidence="2" type="ORF">ET418_14655</name>
</gene>
<dbReference type="EMBL" id="SRSD01000009">
    <property type="protein sequence ID" value="KAA0889085.1"/>
    <property type="molecule type" value="Genomic_DNA"/>
</dbReference>
<comment type="caution">
    <text evidence="2">The sequence shown here is derived from an EMBL/GenBank/DDBJ whole genome shotgun (WGS) entry which is preliminary data.</text>
</comment>
<dbReference type="OrthoDB" id="9890405at2"/>
<dbReference type="Proteomes" id="UP000324298">
    <property type="component" value="Unassembled WGS sequence"/>
</dbReference>
<keyword evidence="3" id="KW-1185">Reference proteome</keyword>
<protein>
    <submittedName>
        <fullName evidence="2">Uncharacterized protein</fullName>
    </submittedName>
</protein>
<sequence length="114" mass="13591">MLRIALVVALLASSCGAYALGNNDLVQLNLRGARQQVQQQPDLVELLQPAHQARLWQEDAVQELVWQQQRRQFSQERYRQEVFLEQQRHKDTRRIEEERQRGIMIQREQTPLFQ</sequence>
<name>A0A5A9X9I9_9BACT</name>
<dbReference type="RefSeq" id="WP_149308794.1">
    <property type="nucleotide sequence ID" value="NZ_SRSD01000009.1"/>
</dbReference>
<proteinExistence type="predicted"/>
<evidence type="ECO:0000256" key="1">
    <source>
        <dbReference type="SAM" id="SignalP"/>
    </source>
</evidence>
<reference evidence="2 3" key="1">
    <citation type="submission" date="2019-04" db="EMBL/GenBank/DDBJ databases">
        <title>Geobacter ruber sp. nov., ferric-reducing bacteria isolated from paddy soil.</title>
        <authorList>
            <person name="Xu Z."/>
            <person name="Masuda Y."/>
            <person name="Itoh H."/>
            <person name="Senoo K."/>
        </authorList>
    </citation>
    <scope>NUCLEOTIDE SEQUENCE [LARGE SCALE GENOMIC DNA]</scope>
    <source>
        <strain evidence="2 3">Red88</strain>
    </source>
</reference>
<feature type="signal peptide" evidence="1">
    <location>
        <begin position="1"/>
        <end position="19"/>
    </location>
</feature>
<accession>A0A5A9X9I9</accession>
<dbReference type="PROSITE" id="PS51257">
    <property type="entry name" value="PROKAR_LIPOPROTEIN"/>
    <property type="match status" value="1"/>
</dbReference>
<feature type="chain" id="PRO_5022785225" evidence="1">
    <location>
        <begin position="20"/>
        <end position="114"/>
    </location>
</feature>